<dbReference type="OrthoDB" id="9800971at2"/>
<evidence type="ECO:0000313" key="2">
    <source>
        <dbReference type="Proteomes" id="UP000186997"/>
    </source>
</evidence>
<dbReference type="EMBL" id="FTPR01000001">
    <property type="protein sequence ID" value="SIT82827.1"/>
    <property type="molecule type" value="Genomic_DNA"/>
</dbReference>
<dbReference type="Pfam" id="PF10115">
    <property type="entry name" value="HlyU"/>
    <property type="match status" value="1"/>
</dbReference>
<dbReference type="STRING" id="287098.SAMN05421665_1545"/>
<evidence type="ECO:0000313" key="1">
    <source>
        <dbReference type="EMBL" id="SIT82827.1"/>
    </source>
</evidence>
<reference evidence="2" key="1">
    <citation type="submission" date="2017-01" db="EMBL/GenBank/DDBJ databases">
        <authorList>
            <person name="Varghese N."/>
            <person name="Submissions S."/>
        </authorList>
    </citation>
    <scope>NUCLEOTIDE SEQUENCE [LARGE SCALE GENOMIC DNA]</scope>
    <source>
        <strain evidence="2">DSM 29591</strain>
    </source>
</reference>
<organism evidence="1 2">
    <name type="scientific">Yoonia rosea</name>
    <dbReference type="NCBI Taxonomy" id="287098"/>
    <lineage>
        <taxon>Bacteria</taxon>
        <taxon>Pseudomonadati</taxon>
        <taxon>Pseudomonadota</taxon>
        <taxon>Alphaproteobacteria</taxon>
        <taxon>Rhodobacterales</taxon>
        <taxon>Paracoccaceae</taxon>
        <taxon>Yoonia</taxon>
    </lineage>
</organism>
<proteinExistence type="predicted"/>
<evidence type="ECO:0008006" key="3">
    <source>
        <dbReference type="Google" id="ProtNLM"/>
    </source>
</evidence>
<keyword evidence="2" id="KW-1185">Reference proteome</keyword>
<accession>A0A1R3X0S2</accession>
<dbReference type="AlphaFoldDB" id="A0A1R3X0S2"/>
<dbReference type="Proteomes" id="UP000186997">
    <property type="component" value="Unassembled WGS sequence"/>
</dbReference>
<dbReference type="RefSeq" id="WP_076659060.1">
    <property type="nucleotide sequence ID" value="NZ_FTPR01000001.1"/>
</dbReference>
<name>A0A1R3X0S2_9RHOB</name>
<sequence>MPFFSNLFGGKAAPEAETETYKDFTITPAPESASNGWRIGARIERDGQVHDLIRADVLQSKEQAEEASVAKAKQMIDEQGDRLFR</sequence>
<protein>
    <recommendedName>
        <fullName evidence="3">Transcriptional activator HlyU</fullName>
    </recommendedName>
</protein>
<dbReference type="InterPro" id="IPR018772">
    <property type="entry name" value="Transcription_activator_HlyU"/>
</dbReference>
<gene>
    <name evidence="1" type="ORF">SAMN05421665_1545</name>
</gene>